<dbReference type="AlphaFoldDB" id="A0A328DQY7"/>
<sequence length="109" mass="12847">MFSTSTITLIGNNLCKFTHRNSENNCKIGKIPHTSSSDRTGSQWWQSIWTETVENAYYTVTGRGRRRWLQQRRNERIGRFHWDDDALEMFLLARKIPLGWVWKIGESGD</sequence>
<dbReference type="Proteomes" id="UP000249390">
    <property type="component" value="Unassembled WGS sequence"/>
</dbReference>
<dbReference type="EMBL" id="NQVE01000117">
    <property type="protein sequence ID" value="RAL47088.1"/>
    <property type="molecule type" value="Genomic_DNA"/>
</dbReference>
<name>A0A328DQY7_9ASTE</name>
<accession>A0A328DQY7</accession>
<organism evidence="1 2">
    <name type="scientific">Cuscuta australis</name>
    <dbReference type="NCBI Taxonomy" id="267555"/>
    <lineage>
        <taxon>Eukaryota</taxon>
        <taxon>Viridiplantae</taxon>
        <taxon>Streptophyta</taxon>
        <taxon>Embryophyta</taxon>
        <taxon>Tracheophyta</taxon>
        <taxon>Spermatophyta</taxon>
        <taxon>Magnoliopsida</taxon>
        <taxon>eudicotyledons</taxon>
        <taxon>Gunneridae</taxon>
        <taxon>Pentapetalae</taxon>
        <taxon>asterids</taxon>
        <taxon>lamiids</taxon>
        <taxon>Solanales</taxon>
        <taxon>Convolvulaceae</taxon>
        <taxon>Cuscuteae</taxon>
        <taxon>Cuscuta</taxon>
        <taxon>Cuscuta subgen. Grammica</taxon>
        <taxon>Cuscuta sect. Cleistogrammica</taxon>
    </lineage>
</organism>
<evidence type="ECO:0000313" key="2">
    <source>
        <dbReference type="Proteomes" id="UP000249390"/>
    </source>
</evidence>
<proteinExistence type="predicted"/>
<protein>
    <submittedName>
        <fullName evidence="1">Uncharacterized protein</fullName>
    </submittedName>
</protein>
<evidence type="ECO:0000313" key="1">
    <source>
        <dbReference type="EMBL" id="RAL47088.1"/>
    </source>
</evidence>
<keyword evidence="2" id="KW-1185">Reference proteome</keyword>
<gene>
    <name evidence="1" type="ORF">DM860_013982</name>
</gene>
<reference evidence="1 2" key="1">
    <citation type="submission" date="2018-06" db="EMBL/GenBank/DDBJ databases">
        <title>The Genome of Cuscuta australis (Dodder) Provides Insight into the Evolution of Plant Parasitism.</title>
        <authorList>
            <person name="Liu H."/>
        </authorList>
    </citation>
    <scope>NUCLEOTIDE SEQUENCE [LARGE SCALE GENOMIC DNA]</scope>
    <source>
        <strain evidence="2">cv. Yunnan</strain>
        <tissue evidence="1">Vines</tissue>
    </source>
</reference>
<comment type="caution">
    <text evidence="1">The sequence shown here is derived from an EMBL/GenBank/DDBJ whole genome shotgun (WGS) entry which is preliminary data.</text>
</comment>